<dbReference type="OrthoDB" id="10261046at2759"/>
<proteinExistence type="predicted"/>
<reference evidence="1 2" key="1">
    <citation type="submission" date="2015-10" db="EMBL/GenBank/DDBJ databases">
        <title>The cercosporin biosynthetic gene cluster was horizontally transferred to several fungal lineages and shown to be expanded in Cercospora beticola based on microsynteny with recipient genomes.</title>
        <authorList>
            <person name="De Jonge R."/>
            <person name="Ebert M.K."/>
            <person name="Suttle J.C."/>
            <person name="Jurick Ii W.M."/>
            <person name="Secor G.A."/>
            <person name="Thomma B.P."/>
            <person name="Van De Peer Y."/>
            <person name="Bolton M.D."/>
        </authorList>
    </citation>
    <scope>NUCLEOTIDE SEQUENCE [LARGE SCALE GENOMIC DNA]</scope>
    <source>
        <strain evidence="1 2">09-40</strain>
    </source>
</reference>
<sequence length="139" mass="15157">MRDQQELQLVCGLGDETTRHEELLLGPKNDWESDWAGVKRIFSRSAATVYGETVVGFSTETTATTSHEQWPHSRADTLTSHSATINAASGAQYGQNSIQWQPSGFESSTGLCLITMGQEAAGDSFVRAPRHDGLQEDIT</sequence>
<accession>A0A2G5I901</accession>
<dbReference type="AlphaFoldDB" id="A0A2G5I901"/>
<name>A0A2G5I901_CERBT</name>
<comment type="caution">
    <text evidence="1">The sequence shown here is derived from an EMBL/GenBank/DDBJ whole genome shotgun (WGS) entry which is preliminary data.</text>
</comment>
<evidence type="ECO:0000313" key="1">
    <source>
        <dbReference type="EMBL" id="PIB00953.1"/>
    </source>
</evidence>
<organism evidence="1 2">
    <name type="scientific">Cercospora beticola</name>
    <name type="common">Sugarbeet leaf spot fungus</name>
    <dbReference type="NCBI Taxonomy" id="122368"/>
    <lineage>
        <taxon>Eukaryota</taxon>
        <taxon>Fungi</taxon>
        <taxon>Dikarya</taxon>
        <taxon>Ascomycota</taxon>
        <taxon>Pezizomycotina</taxon>
        <taxon>Dothideomycetes</taxon>
        <taxon>Dothideomycetidae</taxon>
        <taxon>Mycosphaerellales</taxon>
        <taxon>Mycosphaerellaceae</taxon>
        <taxon>Cercospora</taxon>
    </lineage>
</organism>
<gene>
    <name evidence="1" type="ORF">CB0940_00566</name>
</gene>
<dbReference type="Proteomes" id="UP000230605">
    <property type="component" value="Chromosome 1"/>
</dbReference>
<protein>
    <submittedName>
        <fullName evidence="1">AP-3 complex subunit sigma</fullName>
    </submittedName>
</protein>
<dbReference type="EMBL" id="LKMD01000100">
    <property type="protein sequence ID" value="PIB00953.1"/>
    <property type="molecule type" value="Genomic_DNA"/>
</dbReference>
<evidence type="ECO:0000313" key="2">
    <source>
        <dbReference type="Proteomes" id="UP000230605"/>
    </source>
</evidence>